<dbReference type="PANTHER" id="PTHR43038:SF4">
    <property type="entry name" value="RIBOSOME-ASSOCIATED ATPASE"/>
    <property type="match status" value="1"/>
</dbReference>
<feature type="transmembrane region" description="Helical" evidence="8">
    <location>
        <begin position="934"/>
        <end position="956"/>
    </location>
</feature>
<feature type="transmembrane region" description="Helical" evidence="8">
    <location>
        <begin position="845"/>
        <end position="867"/>
    </location>
</feature>
<feature type="transmembrane region" description="Helical" evidence="8">
    <location>
        <begin position="611"/>
        <end position="631"/>
    </location>
</feature>
<dbReference type="Gene3D" id="3.40.1710.10">
    <property type="entry name" value="abc type-2 transporter like domain"/>
    <property type="match status" value="1"/>
</dbReference>
<evidence type="ECO:0000256" key="5">
    <source>
        <dbReference type="ARBA" id="ARBA00022989"/>
    </source>
</evidence>
<dbReference type="InterPro" id="IPR027417">
    <property type="entry name" value="P-loop_NTPase"/>
</dbReference>
<feature type="domain" description="ABC transporter" evidence="9">
    <location>
        <begin position="24"/>
        <end position="259"/>
    </location>
</feature>
<organism evidence="11 12">
    <name type="scientific">Desulforhabdus amnigena</name>
    <dbReference type="NCBI Taxonomy" id="40218"/>
    <lineage>
        <taxon>Bacteria</taxon>
        <taxon>Pseudomonadati</taxon>
        <taxon>Thermodesulfobacteriota</taxon>
        <taxon>Syntrophobacteria</taxon>
        <taxon>Syntrophobacterales</taxon>
        <taxon>Syntrophobacteraceae</taxon>
        <taxon>Desulforhabdus</taxon>
    </lineage>
</organism>
<dbReference type="InterPro" id="IPR013525">
    <property type="entry name" value="ABC2_TM"/>
</dbReference>
<feature type="domain" description="ABC transmembrane type-2" evidence="10">
    <location>
        <begin position="721"/>
        <end position="959"/>
    </location>
</feature>
<dbReference type="SMART" id="SM00382">
    <property type="entry name" value="AAA"/>
    <property type="match status" value="2"/>
</dbReference>
<dbReference type="PROSITE" id="PS00211">
    <property type="entry name" value="ABC_TRANSPORTER_1"/>
    <property type="match status" value="1"/>
</dbReference>
<evidence type="ECO:0000256" key="6">
    <source>
        <dbReference type="ARBA" id="ARBA00023136"/>
    </source>
</evidence>
<accession>A0A9W6FX08</accession>
<feature type="compositionally biased region" description="Polar residues" evidence="7">
    <location>
        <begin position="8"/>
        <end position="18"/>
    </location>
</feature>
<keyword evidence="12" id="KW-1185">Reference proteome</keyword>
<dbReference type="NCBIfam" id="NF033858">
    <property type="entry name" value="ABC2_perm_RbbA"/>
    <property type="match status" value="1"/>
</dbReference>
<dbReference type="InterPro" id="IPR003593">
    <property type="entry name" value="AAA+_ATPase"/>
</dbReference>
<dbReference type="InterPro" id="IPR047651">
    <property type="entry name" value="ABC2_perm_RbbA"/>
</dbReference>
<comment type="caution">
    <text evidence="11">The sequence shown here is derived from an EMBL/GenBank/DDBJ whole genome shotgun (WGS) entry which is preliminary data.</text>
</comment>
<dbReference type="GO" id="GO:0016020">
    <property type="term" value="C:membrane"/>
    <property type="evidence" value="ECO:0007669"/>
    <property type="project" value="UniProtKB-SubCell"/>
</dbReference>
<proteinExistence type="predicted"/>
<dbReference type="EMBL" id="BSDR01000001">
    <property type="protein sequence ID" value="GLI36378.1"/>
    <property type="molecule type" value="Genomic_DNA"/>
</dbReference>
<dbReference type="AlphaFoldDB" id="A0A9W6FX08"/>
<evidence type="ECO:0000256" key="3">
    <source>
        <dbReference type="ARBA" id="ARBA00022741"/>
    </source>
</evidence>
<dbReference type="InterPro" id="IPR047817">
    <property type="entry name" value="ABC2_TM_bact-type"/>
</dbReference>
<dbReference type="SUPFAM" id="SSF52540">
    <property type="entry name" value="P-loop containing nucleoside triphosphate hydrolases"/>
    <property type="match status" value="2"/>
</dbReference>
<evidence type="ECO:0000256" key="4">
    <source>
        <dbReference type="ARBA" id="ARBA00022840"/>
    </source>
</evidence>
<evidence type="ECO:0000259" key="10">
    <source>
        <dbReference type="PROSITE" id="PS51012"/>
    </source>
</evidence>
<dbReference type="Pfam" id="PF12698">
    <property type="entry name" value="ABC2_membrane_3"/>
    <property type="match status" value="1"/>
</dbReference>
<dbReference type="GO" id="GO:0005524">
    <property type="term" value="F:ATP binding"/>
    <property type="evidence" value="ECO:0007669"/>
    <property type="project" value="UniProtKB-KW"/>
</dbReference>
<feature type="domain" description="ABC transporter" evidence="9">
    <location>
        <begin position="289"/>
        <end position="519"/>
    </location>
</feature>
<dbReference type="PROSITE" id="PS51012">
    <property type="entry name" value="ABC_TM2"/>
    <property type="match status" value="1"/>
</dbReference>
<gene>
    <name evidence="11" type="primary">rbbA</name>
    <name evidence="11" type="ORF">DAMNIGENAA_38110</name>
</gene>
<dbReference type="RefSeq" id="WP_281796757.1">
    <property type="nucleotide sequence ID" value="NZ_BSDR01000001.1"/>
</dbReference>
<evidence type="ECO:0000259" key="9">
    <source>
        <dbReference type="PROSITE" id="PS50893"/>
    </source>
</evidence>
<dbReference type="PANTHER" id="PTHR43038">
    <property type="entry name" value="ATP-BINDING CASSETTE, SUB-FAMILY H, MEMBER 1"/>
    <property type="match status" value="1"/>
</dbReference>
<evidence type="ECO:0000313" key="12">
    <source>
        <dbReference type="Proteomes" id="UP001144372"/>
    </source>
</evidence>
<protein>
    <submittedName>
        <fullName evidence="11">Multidrug ABC transporter ATP-binding protein</fullName>
    </submittedName>
</protein>
<evidence type="ECO:0000313" key="11">
    <source>
        <dbReference type="EMBL" id="GLI36378.1"/>
    </source>
</evidence>
<dbReference type="Gene3D" id="3.40.50.300">
    <property type="entry name" value="P-loop containing nucleotide triphosphate hydrolases"/>
    <property type="match status" value="2"/>
</dbReference>
<dbReference type="GO" id="GO:0140359">
    <property type="term" value="F:ABC-type transporter activity"/>
    <property type="evidence" value="ECO:0007669"/>
    <property type="project" value="InterPro"/>
</dbReference>
<name>A0A9W6FX08_9BACT</name>
<feature type="transmembrane region" description="Helical" evidence="8">
    <location>
        <begin position="816"/>
        <end position="839"/>
    </location>
</feature>
<comment type="subcellular location">
    <subcellularLocation>
        <location evidence="1">Membrane</location>
        <topology evidence="1">Multi-pass membrane protein</topology>
    </subcellularLocation>
</comment>
<dbReference type="Pfam" id="PF00005">
    <property type="entry name" value="ABC_tran"/>
    <property type="match status" value="2"/>
</dbReference>
<keyword evidence="4 11" id="KW-0067">ATP-binding</keyword>
<keyword evidence="2 8" id="KW-0812">Transmembrane</keyword>
<dbReference type="PROSITE" id="PS50893">
    <property type="entry name" value="ABC_TRANSPORTER_2"/>
    <property type="match status" value="2"/>
</dbReference>
<feature type="compositionally biased region" description="Polar residues" evidence="7">
    <location>
        <begin position="544"/>
        <end position="553"/>
    </location>
</feature>
<dbReference type="CDD" id="cd03230">
    <property type="entry name" value="ABC_DR_subfamily_A"/>
    <property type="match status" value="2"/>
</dbReference>
<feature type="region of interest" description="Disordered" evidence="7">
    <location>
        <begin position="1"/>
        <end position="21"/>
    </location>
</feature>
<feature type="transmembrane region" description="Helical" evidence="8">
    <location>
        <begin position="766"/>
        <end position="789"/>
    </location>
</feature>
<keyword evidence="6 8" id="KW-0472">Membrane</keyword>
<dbReference type="Proteomes" id="UP001144372">
    <property type="component" value="Unassembled WGS sequence"/>
</dbReference>
<sequence length="961" mass="105073">MNEHRPDTTMQNKESGSAGSAPVVRLSNVSLRYGRTQALDAIHLDIPAGKMVGMIGPDGVGKSSLFALIAGAHAIQSGHIEVLGGDMAEAEHRRLVGPRVAYMPQGLGKNLYPTLSVFENADFFGRLFGHDRSEREQRIGELLQATSLSPFSGRPAGKLSGGMKQKLGLCCALIHDPDLLILDEPTTGVDPLSRRQFWELIEQIRAARPGMSVVVATAYMEEAFSFDWLVAMDGGRVLATGAPRELLQNTGTTTLEEAFIALLPREKREGYQPVHIPPREEGEESDIAIEARDLTMRFGDFIAVDHVSFRIGRGEIFGFLGSNGCGKTTTMKMLTGLLPASEGQAWLFGRPVDPRDLDTRRRVGYMSQAFSLYSELTVRQNLELHARLFRMPVEKIPARMREMSERFGLSDVMDALPDALPLGVRQRLSLAVAMIHGPEILILDEPTSGVDPVARDAFWQIMIDLARRDKVTIFISTHFMNEAERCDRISLMHAGRVLVSDTPEGLRAKRGSQTLEEAFIAYLEEAAAKDRKLSEKRRDLPETGLSSSRSSFPQAPGGNPGRGRISAPLSKMSGHNGSLAFGQTASKFSLRRLFSYTRLEGLQLLRDPIRLTLALLGSAILMLVMGFGINMDVEDLSFAMLDRDQTGISRDYTLNLAGSRYFVEKAPITDYEELDRRMRAGEISLAIEIPPGFGRDIARGDPVAVGAWIDGAMPTRAETVRGYVQGMHTHWLTTRTAEALGSDAVAGPANIETRFRYNPDVKSLPAMVPAVIPLLLMLIPAVLAALSVVREKELGSIVNLYVTPVTRLEFLLGKQIPYVALAMLSFLFLVLLAVTVFRVPVKGSFPTLTTGALLYVMAATAFGLLISTFMRSQIAALFGTAVLTILPAKQFSGMIDPVSSLEGVGGLIGKIYPTTHFLIISRGAFSKSLSFSDLYASFIPLAIAVPVLIALSTVLLKKQER</sequence>
<evidence type="ECO:0000256" key="7">
    <source>
        <dbReference type="SAM" id="MobiDB-lite"/>
    </source>
</evidence>
<dbReference type="GO" id="GO:0016887">
    <property type="term" value="F:ATP hydrolysis activity"/>
    <property type="evidence" value="ECO:0007669"/>
    <property type="project" value="InterPro"/>
</dbReference>
<dbReference type="InterPro" id="IPR003439">
    <property type="entry name" value="ABC_transporter-like_ATP-bd"/>
</dbReference>
<evidence type="ECO:0000256" key="2">
    <source>
        <dbReference type="ARBA" id="ARBA00022692"/>
    </source>
</evidence>
<dbReference type="InterPro" id="IPR017871">
    <property type="entry name" value="ABC_transporter-like_CS"/>
</dbReference>
<keyword evidence="3" id="KW-0547">Nucleotide-binding</keyword>
<reference evidence="11" key="1">
    <citation type="submission" date="2022-12" db="EMBL/GenBank/DDBJ databases">
        <title>Reference genome sequencing for broad-spectrum identification of bacterial and archaeal isolates by mass spectrometry.</title>
        <authorList>
            <person name="Sekiguchi Y."/>
            <person name="Tourlousse D.M."/>
        </authorList>
    </citation>
    <scope>NUCLEOTIDE SEQUENCE</scope>
    <source>
        <strain evidence="11">ASRB1</strain>
    </source>
</reference>
<evidence type="ECO:0000256" key="8">
    <source>
        <dbReference type="SAM" id="Phobius"/>
    </source>
</evidence>
<feature type="region of interest" description="Disordered" evidence="7">
    <location>
        <begin position="533"/>
        <end position="569"/>
    </location>
</feature>
<evidence type="ECO:0000256" key="1">
    <source>
        <dbReference type="ARBA" id="ARBA00004141"/>
    </source>
</evidence>
<keyword evidence="5 8" id="KW-1133">Transmembrane helix</keyword>